<dbReference type="PROSITE" id="PS51266">
    <property type="entry name" value="ZF_CHY"/>
    <property type="match status" value="1"/>
</dbReference>
<dbReference type="HOGENOM" id="CLU_013368_7_0_1"/>
<name>A5DH23_PICGU</name>
<dbReference type="InParanoid" id="A5DH23"/>
<evidence type="ECO:0000256" key="3">
    <source>
        <dbReference type="ARBA" id="ARBA00022833"/>
    </source>
</evidence>
<dbReference type="Pfam" id="PF05495">
    <property type="entry name" value="zf-CHY"/>
    <property type="match status" value="1"/>
</dbReference>
<feature type="compositionally biased region" description="Acidic residues" evidence="5">
    <location>
        <begin position="633"/>
        <end position="642"/>
    </location>
</feature>
<dbReference type="SUPFAM" id="SSF161219">
    <property type="entry name" value="CHY zinc finger-like"/>
    <property type="match status" value="1"/>
</dbReference>
<dbReference type="PANTHER" id="PTHR21319">
    <property type="entry name" value="RING FINGER AND CHY ZINC FINGER DOMAIN-CONTAINING PROTEIN 1"/>
    <property type="match status" value="1"/>
</dbReference>
<dbReference type="RefSeq" id="XP_001484844.2">
    <property type="nucleotide sequence ID" value="XM_001484794.1"/>
</dbReference>
<dbReference type="InterPro" id="IPR039512">
    <property type="entry name" value="RCHY1_zinc-ribbon"/>
</dbReference>
<dbReference type="SUPFAM" id="SSF161245">
    <property type="entry name" value="Zinc hairpin stack"/>
    <property type="match status" value="1"/>
</dbReference>
<dbReference type="PROSITE" id="PS51270">
    <property type="entry name" value="ZF_CTCHY"/>
    <property type="match status" value="1"/>
</dbReference>
<dbReference type="STRING" id="294746.A5DH23"/>
<dbReference type="GO" id="GO:0061630">
    <property type="term" value="F:ubiquitin protein ligase activity"/>
    <property type="evidence" value="ECO:0007669"/>
    <property type="project" value="TreeGrafter"/>
</dbReference>
<evidence type="ECO:0000256" key="1">
    <source>
        <dbReference type="ARBA" id="ARBA00022723"/>
    </source>
</evidence>
<feature type="domain" description="RING-type" evidence="6">
    <location>
        <begin position="520"/>
        <end position="562"/>
    </location>
</feature>
<dbReference type="Pfam" id="PF13639">
    <property type="entry name" value="zf-RING_2"/>
    <property type="match status" value="1"/>
</dbReference>
<keyword evidence="10" id="KW-1185">Reference proteome</keyword>
<dbReference type="PANTHER" id="PTHR21319:SF0">
    <property type="entry name" value="AND RING FINGER DOMAIN PROTEIN, PUTATIVE (AFU_ORTHOLOGUE AFUA_1G08900)-RELATED"/>
    <property type="match status" value="1"/>
</dbReference>
<feature type="region of interest" description="Disordered" evidence="5">
    <location>
        <begin position="659"/>
        <end position="696"/>
    </location>
</feature>
<feature type="compositionally biased region" description="Acidic residues" evidence="5">
    <location>
        <begin position="673"/>
        <end position="685"/>
    </location>
</feature>
<dbReference type="SUPFAM" id="SSF57850">
    <property type="entry name" value="RING/U-box"/>
    <property type="match status" value="1"/>
</dbReference>
<proteinExistence type="predicted"/>
<dbReference type="Gene3D" id="3.30.40.10">
    <property type="entry name" value="Zinc/RING finger domain, C3HC4 (zinc finger)"/>
    <property type="match status" value="1"/>
</dbReference>
<dbReference type="InterPro" id="IPR017921">
    <property type="entry name" value="Znf_CTCHY"/>
</dbReference>
<keyword evidence="2 4" id="KW-0863">Zinc-finger</keyword>
<dbReference type="InterPro" id="IPR037275">
    <property type="entry name" value="Znf_CTCHY_sf"/>
</dbReference>
<dbReference type="Pfam" id="PF14599">
    <property type="entry name" value="zinc_ribbon_6"/>
    <property type="match status" value="1"/>
</dbReference>
<keyword evidence="1" id="KW-0479">Metal-binding</keyword>
<dbReference type="InterPro" id="IPR008913">
    <property type="entry name" value="Znf_CHY"/>
</dbReference>
<dbReference type="PROSITE" id="PS50089">
    <property type="entry name" value="ZF_RING_2"/>
    <property type="match status" value="1"/>
</dbReference>
<keyword evidence="3" id="KW-0862">Zinc</keyword>
<dbReference type="KEGG" id="pgu:PGUG_02574"/>
<feature type="region of interest" description="Disordered" evidence="5">
    <location>
        <begin position="630"/>
        <end position="649"/>
    </location>
</feature>
<dbReference type="InterPro" id="IPR001841">
    <property type="entry name" value="Znf_RING"/>
</dbReference>
<dbReference type="InterPro" id="IPR013083">
    <property type="entry name" value="Znf_RING/FYVE/PHD"/>
</dbReference>
<dbReference type="Gene3D" id="2.20.28.10">
    <property type="match status" value="1"/>
</dbReference>
<dbReference type="AlphaFoldDB" id="A5DH23"/>
<dbReference type="GO" id="GO:0006511">
    <property type="term" value="P:ubiquitin-dependent protein catabolic process"/>
    <property type="evidence" value="ECO:0007669"/>
    <property type="project" value="TreeGrafter"/>
</dbReference>
<dbReference type="GO" id="GO:0005634">
    <property type="term" value="C:nucleus"/>
    <property type="evidence" value="ECO:0007669"/>
    <property type="project" value="TreeGrafter"/>
</dbReference>
<feature type="domain" description="CHY-type" evidence="7">
    <location>
        <begin position="383"/>
        <end position="451"/>
    </location>
</feature>
<dbReference type="OrthoDB" id="411372at2759"/>
<evidence type="ECO:0000259" key="8">
    <source>
        <dbReference type="PROSITE" id="PS51270"/>
    </source>
</evidence>
<dbReference type="CDD" id="cd16464">
    <property type="entry name" value="RING-H2_Pirh2-like"/>
    <property type="match status" value="1"/>
</dbReference>
<dbReference type="OMA" id="CKIECPT"/>
<dbReference type="GO" id="GO:0008270">
    <property type="term" value="F:zinc ion binding"/>
    <property type="evidence" value="ECO:0007669"/>
    <property type="project" value="UniProtKB-KW"/>
</dbReference>
<protein>
    <submittedName>
        <fullName evidence="9">Uncharacterized protein</fullName>
    </submittedName>
</protein>
<dbReference type="EMBL" id="CH408157">
    <property type="protein sequence ID" value="EDK38475.2"/>
    <property type="molecule type" value="Genomic_DNA"/>
</dbReference>
<evidence type="ECO:0000313" key="10">
    <source>
        <dbReference type="Proteomes" id="UP000001997"/>
    </source>
</evidence>
<dbReference type="SMART" id="SM00184">
    <property type="entry name" value="RING"/>
    <property type="match status" value="1"/>
</dbReference>
<evidence type="ECO:0000256" key="5">
    <source>
        <dbReference type="SAM" id="MobiDB-lite"/>
    </source>
</evidence>
<evidence type="ECO:0000256" key="2">
    <source>
        <dbReference type="ARBA" id="ARBA00022771"/>
    </source>
</evidence>
<dbReference type="Proteomes" id="UP000001997">
    <property type="component" value="Unassembled WGS sequence"/>
</dbReference>
<accession>A5DH23</accession>
<feature type="domain" description="CTCHY-type" evidence="8">
    <location>
        <begin position="453"/>
        <end position="519"/>
    </location>
</feature>
<evidence type="ECO:0000259" key="7">
    <source>
        <dbReference type="PROSITE" id="PS51266"/>
    </source>
</evidence>
<dbReference type="GO" id="GO:0016567">
    <property type="term" value="P:protein ubiquitination"/>
    <property type="evidence" value="ECO:0007669"/>
    <property type="project" value="TreeGrafter"/>
</dbReference>
<gene>
    <name evidence="9" type="ORF">PGUG_02574</name>
</gene>
<organism evidence="9 10">
    <name type="scientific">Meyerozyma guilliermondii (strain ATCC 6260 / CBS 566 / DSM 6381 / JCM 1539 / NBRC 10279 / NRRL Y-324)</name>
    <name type="common">Yeast</name>
    <name type="synonym">Candida guilliermondii</name>
    <dbReference type="NCBI Taxonomy" id="294746"/>
    <lineage>
        <taxon>Eukaryota</taxon>
        <taxon>Fungi</taxon>
        <taxon>Dikarya</taxon>
        <taxon>Ascomycota</taxon>
        <taxon>Saccharomycotina</taxon>
        <taxon>Pichiomycetes</taxon>
        <taxon>Debaryomycetaceae</taxon>
        <taxon>Meyerozyma</taxon>
    </lineage>
</organism>
<dbReference type="GeneID" id="5126657"/>
<dbReference type="eggNOG" id="KOG1940">
    <property type="taxonomic scope" value="Eukaryota"/>
</dbReference>
<dbReference type="InterPro" id="IPR037274">
    <property type="entry name" value="Znf_CHY_sf"/>
</dbReference>
<evidence type="ECO:0000256" key="4">
    <source>
        <dbReference type="PROSITE-ProRule" id="PRU00601"/>
    </source>
</evidence>
<sequence>MYPTVFSIVDKTWGSNIIKFMSYFRLFHLLRCVYRDAVGCTEGQLSSAIGVTSYMYRYTKNDPVSSDSDVDSLADELDQIGRLHLNISLPNMPNLNLSSYLNRDNLSLPTFDLPTLPNLPKLQDLSNEISRYISTYKKDPEKQEFASSIRTAVTSRLQMNEFLSDLKNGLSLSAAIERLQPLTNIIHETIVLPAEDESSDIDDDDKETEPGGVDAVVTKNHPVLHDLVIPENEEGHRHTRGRHRIKSARHVLSDTDSSAYASDLDVEELTSEEARALTHLDTLDEFRDEKILRQRIQTITDHKELSQKSKNKLVTQLMLGNYYKIVNEKLKSEDRALLKGLKQQELVVPEDTPLDSNDADAMDEDDFVQLTPEDTKPSYHDAPVNSILGCQHYQRNCKIECPTCQKWYVCRFCHDEESNHKLIRSEVKHVLCMHCGTPQVPDENCCVDCGQELARYFCSICVLYDNDATKDIYHCDKCGICRLGLGLDKDYFHCDECNICLSIDLKERHKCLSNNTHCNCPVCNEYLFTSVSKVVFMKCGHSIHQACYDELSKHSYKCPVCKKTVVNMDTQFRILDQEISQSPLPAPYSNWRCIINCNDCKGKSNVPYHILGLKCKYCKSYNTNKVKLIKPEEEQEEEEQEETTSVPMLLSHTNLESNFRFESGTEGGPDVTSEGDEDEDEEDDTQNIVNLRSLVDWSPPPVPVQRNISSITSILQGFVNSATRE</sequence>
<reference evidence="9 10" key="1">
    <citation type="journal article" date="2009" name="Nature">
        <title>Evolution of pathogenicity and sexual reproduction in eight Candida genomes.</title>
        <authorList>
            <person name="Butler G."/>
            <person name="Rasmussen M.D."/>
            <person name="Lin M.F."/>
            <person name="Santos M.A."/>
            <person name="Sakthikumar S."/>
            <person name="Munro C.A."/>
            <person name="Rheinbay E."/>
            <person name="Grabherr M."/>
            <person name="Forche A."/>
            <person name="Reedy J.L."/>
            <person name="Agrafioti I."/>
            <person name="Arnaud M.B."/>
            <person name="Bates S."/>
            <person name="Brown A.J."/>
            <person name="Brunke S."/>
            <person name="Costanzo M.C."/>
            <person name="Fitzpatrick D.A."/>
            <person name="de Groot P.W."/>
            <person name="Harris D."/>
            <person name="Hoyer L.L."/>
            <person name="Hube B."/>
            <person name="Klis F.M."/>
            <person name="Kodira C."/>
            <person name="Lennard N."/>
            <person name="Logue M.E."/>
            <person name="Martin R."/>
            <person name="Neiman A.M."/>
            <person name="Nikolaou E."/>
            <person name="Quail M.A."/>
            <person name="Quinn J."/>
            <person name="Santos M.C."/>
            <person name="Schmitzberger F.F."/>
            <person name="Sherlock G."/>
            <person name="Shah P."/>
            <person name="Silverstein K.A."/>
            <person name="Skrzypek M.S."/>
            <person name="Soll D."/>
            <person name="Staggs R."/>
            <person name="Stansfield I."/>
            <person name="Stumpf M.P."/>
            <person name="Sudbery P.E."/>
            <person name="Srikantha T."/>
            <person name="Zeng Q."/>
            <person name="Berman J."/>
            <person name="Berriman M."/>
            <person name="Heitman J."/>
            <person name="Gow N.A."/>
            <person name="Lorenz M.C."/>
            <person name="Birren B.W."/>
            <person name="Kellis M."/>
            <person name="Cuomo C.A."/>
        </authorList>
    </citation>
    <scope>NUCLEOTIDE SEQUENCE [LARGE SCALE GENOMIC DNA]</scope>
    <source>
        <strain evidence="10">ATCC 6260 / CBS 566 / DSM 6381 / JCM 1539 / NBRC 10279 / NRRL Y-324</strain>
    </source>
</reference>
<evidence type="ECO:0000313" key="9">
    <source>
        <dbReference type="EMBL" id="EDK38475.2"/>
    </source>
</evidence>
<dbReference type="VEuPathDB" id="FungiDB:PGUG_02574"/>
<evidence type="ECO:0000259" key="6">
    <source>
        <dbReference type="PROSITE" id="PS50089"/>
    </source>
</evidence>